<reference evidence="2" key="2">
    <citation type="journal article" date="2024" name="Plant">
        <title>Genomic evolution and insights into agronomic trait innovations of Sesamum species.</title>
        <authorList>
            <person name="Miao H."/>
            <person name="Wang L."/>
            <person name="Qu L."/>
            <person name="Liu H."/>
            <person name="Sun Y."/>
            <person name="Le M."/>
            <person name="Wang Q."/>
            <person name="Wei S."/>
            <person name="Zheng Y."/>
            <person name="Lin W."/>
            <person name="Duan Y."/>
            <person name="Cao H."/>
            <person name="Xiong S."/>
            <person name="Wang X."/>
            <person name="Wei L."/>
            <person name="Li C."/>
            <person name="Ma Q."/>
            <person name="Ju M."/>
            <person name="Zhao R."/>
            <person name="Li G."/>
            <person name="Mu C."/>
            <person name="Tian Q."/>
            <person name="Mei H."/>
            <person name="Zhang T."/>
            <person name="Gao T."/>
            <person name="Zhang H."/>
        </authorList>
    </citation>
    <scope>NUCLEOTIDE SEQUENCE</scope>
    <source>
        <strain evidence="2">G02</strain>
    </source>
</reference>
<name>A0AAW2JX55_SESRA</name>
<reference evidence="2" key="1">
    <citation type="submission" date="2020-06" db="EMBL/GenBank/DDBJ databases">
        <authorList>
            <person name="Li T."/>
            <person name="Hu X."/>
            <person name="Zhang T."/>
            <person name="Song X."/>
            <person name="Zhang H."/>
            <person name="Dai N."/>
            <person name="Sheng W."/>
            <person name="Hou X."/>
            <person name="Wei L."/>
        </authorList>
    </citation>
    <scope>NUCLEOTIDE SEQUENCE</scope>
    <source>
        <strain evidence="2">G02</strain>
        <tissue evidence="2">Leaf</tissue>
    </source>
</reference>
<organism evidence="2">
    <name type="scientific">Sesamum radiatum</name>
    <name type="common">Black benniseed</name>
    <dbReference type="NCBI Taxonomy" id="300843"/>
    <lineage>
        <taxon>Eukaryota</taxon>
        <taxon>Viridiplantae</taxon>
        <taxon>Streptophyta</taxon>
        <taxon>Embryophyta</taxon>
        <taxon>Tracheophyta</taxon>
        <taxon>Spermatophyta</taxon>
        <taxon>Magnoliopsida</taxon>
        <taxon>eudicotyledons</taxon>
        <taxon>Gunneridae</taxon>
        <taxon>Pentapetalae</taxon>
        <taxon>asterids</taxon>
        <taxon>lamiids</taxon>
        <taxon>Lamiales</taxon>
        <taxon>Pedaliaceae</taxon>
        <taxon>Sesamum</taxon>
    </lineage>
</organism>
<feature type="domain" description="Zinc knuckle CX2CX4HX4C" evidence="1">
    <location>
        <begin position="21"/>
        <end position="62"/>
    </location>
</feature>
<dbReference type="InterPro" id="IPR025836">
    <property type="entry name" value="Zn_knuckle_CX2CX4HX4C"/>
</dbReference>
<dbReference type="AlphaFoldDB" id="A0AAW2JX55"/>
<comment type="caution">
    <text evidence="2">The sequence shown here is derived from an EMBL/GenBank/DDBJ whole genome shotgun (WGS) entry which is preliminary data.</text>
</comment>
<protein>
    <recommendedName>
        <fullName evidence="1">Zinc knuckle CX2CX4HX4C domain-containing protein</fullName>
    </recommendedName>
</protein>
<accession>A0AAW2JX55</accession>
<proteinExistence type="predicted"/>
<gene>
    <name evidence="2" type="ORF">Sradi_6535600</name>
</gene>
<dbReference type="EMBL" id="JACGWJ010000031">
    <property type="protein sequence ID" value="KAL0298758.1"/>
    <property type="molecule type" value="Genomic_DNA"/>
</dbReference>
<sequence>METDIMGRLLGSSFRIRVGLDVNQSLERVFKVHSTFGEELLANLTYERLPKFCYLCGKLGHRKVLLGAFEEDFNDPGKETQYGLWLQAPLPSRGGFQVSSFGYFNPVL</sequence>
<dbReference type="Pfam" id="PF14392">
    <property type="entry name" value="zf-CCHC_4"/>
    <property type="match status" value="1"/>
</dbReference>
<evidence type="ECO:0000313" key="2">
    <source>
        <dbReference type="EMBL" id="KAL0298758.1"/>
    </source>
</evidence>
<evidence type="ECO:0000259" key="1">
    <source>
        <dbReference type="Pfam" id="PF14392"/>
    </source>
</evidence>